<dbReference type="InterPro" id="IPR023174">
    <property type="entry name" value="PDEase_CS"/>
</dbReference>
<keyword evidence="2 3" id="KW-0378">Hydrolase</keyword>
<accession>A0A1J4KSU2</accession>
<evidence type="ECO:0000259" key="6">
    <source>
        <dbReference type="PROSITE" id="PS51845"/>
    </source>
</evidence>
<dbReference type="Gene3D" id="3.30.450.40">
    <property type="match status" value="4"/>
</dbReference>
<keyword evidence="1 3" id="KW-0479">Metal-binding</keyword>
<evidence type="ECO:0000313" key="7">
    <source>
        <dbReference type="EMBL" id="OHT12549.1"/>
    </source>
</evidence>
<feature type="domain" description="PDEase" evidence="6">
    <location>
        <begin position="892"/>
        <end position="1219"/>
    </location>
</feature>
<evidence type="ECO:0000256" key="2">
    <source>
        <dbReference type="ARBA" id="ARBA00022801"/>
    </source>
</evidence>
<dbReference type="PANTHER" id="PTHR11347">
    <property type="entry name" value="CYCLIC NUCLEOTIDE PHOSPHODIESTERASE"/>
    <property type="match status" value="1"/>
</dbReference>
<comment type="caution">
    <text evidence="7">The sequence shown here is derived from an EMBL/GenBank/DDBJ whole genome shotgun (WGS) entry which is preliminary data.</text>
</comment>
<sequence length="1222" mass="135669">MADQSSKLTSFLKTFSNFPGNNFAPKPAAPEHKDEKSLNNPVLNFGDADDTGIFGDSDQGNATQMQLSHMENLIQMKTQQIERLQAEVRTLIRIQNDQAIALEMALQDRRELERQLAQTQTGLPSNTINIGDDMGQPMIQKPASAQQRPSSAHIKNQETPYFLENSMFLRAFLRNDQSALDELVKSIQSISDQNTRGLAGQALFVQMQKYMQLNQFFERLSDDSGTDNFISTFENNIRNLIDSRRIILWAHIPSAHVIVSRTASLLVPEGEGLLGKVVSEGQKLILTDISRNPSYSLDYDAPLVSNARVTVYQPVVNSKKETIWIIQIIDRLNAKGNIVTPTGDDFLILDFLSLSLLKLYQEETRIDEMIKRILTESTRSLLTERQVMPLLETVQLTVTRLVGCEFLQIFFTDPATNSIFQLKEGSNSEASAEVNLSSVSRVNLPVDDAGIAGIAFKTKKVVNVAVAKEHEGYNASVDGQYQNGAVIAVPLLSSKGAVSLIAVARQKRNGMMFTDSDEIILEALSRVSQGALTNAQSHERNIAEIQKALNNHKYYTALLAVAQELSAVLDTDTLVRKIMTKAQSFIGADRCSLFLVDKVRGGLWSMVAHGATDRIHIPEGEGIAGHVAATGETLNIPDAYNDPRFNSAVDKTTGYRTRSILCVAIHNGSGGIIGCTQMINKLGAPEFSKTDVELMTAFNVFCGIALSNAQLFEAATQSKKKMTAMLDIALSLSTSMTLDALVTNIMARARELIEAEQCWLFIHDRIHHMCRPLAANNENAVEFSCKKDAVGYVAVTGTELNISDPKNDRRFDMYYSNTMNVEVNSMLIIPVIDASGQIVGVVKAINKKGMPKFTEEDQSLLRAFASFAGLALEQWMSKRPGEFGQSDIELVEQLSPSELTSVELSDRMKIFDPLIGIVASNKFDVLEYQRNDQFRILIHFFDQFDLLTTFQVSLGTMLRFLGAVYNEYHHIPFHNFNFAVSAAQFVFYELKEGKLCTVLNKLELLVLLVTCICHDMGHSGRTNVFNAKAQTPLSILYKDQPVMETFHCSSAIKVLSHPTCNILTGMNSEQLTNFWTFLIDCILATDMSQHQKILEEAEAKLAQGEGSFDMKNASVRLLLLKLLVKGATNATVSRIFDPKNPWSSAICEEALPRIDSRTEETIVCANDKDLDVARGQIKYIQDICVPLFTTLGRAVPSLQSVGDQVRVNLSKWKEIAPDPEEK</sequence>
<organism evidence="7 8">
    <name type="scientific">Tritrichomonas foetus</name>
    <dbReference type="NCBI Taxonomy" id="1144522"/>
    <lineage>
        <taxon>Eukaryota</taxon>
        <taxon>Metamonada</taxon>
        <taxon>Parabasalia</taxon>
        <taxon>Tritrichomonadida</taxon>
        <taxon>Tritrichomonadidae</taxon>
        <taxon>Tritrichomonas</taxon>
    </lineage>
</organism>
<dbReference type="GeneID" id="94826068"/>
<dbReference type="VEuPathDB" id="TrichDB:TRFO_03543"/>
<dbReference type="SUPFAM" id="SSF55781">
    <property type="entry name" value="GAF domain-like"/>
    <property type="match status" value="4"/>
</dbReference>
<dbReference type="GO" id="GO:0007165">
    <property type="term" value="P:signal transduction"/>
    <property type="evidence" value="ECO:0007669"/>
    <property type="project" value="InterPro"/>
</dbReference>
<dbReference type="GO" id="GO:0046872">
    <property type="term" value="F:metal ion binding"/>
    <property type="evidence" value="ECO:0007669"/>
    <property type="project" value="UniProtKB-KW"/>
</dbReference>
<dbReference type="SUPFAM" id="SSF109604">
    <property type="entry name" value="HD-domain/PDEase-like"/>
    <property type="match status" value="1"/>
</dbReference>
<dbReference type="Proteomes" id="UP000179807">
    <property type="component" value="Unassembled WGS sequence"/>
</dbReference>
<dbReference type="GO" id="GO:0004114">
    <property type="term" value="F:3',5'-cyclic-nucleotide phosphodiesterase activity"/>
    <property type="evidence" value="ECO:0007669"/>
    <property type="project" value="InterPro"/>
</dbReference>
<dbReference type="InterPro" id="IPR036971">
    <property type="entry name" value="PDEase_catalytic_dom_sf"/>
</dbReference>
<dbReference type="InterPro" id="IPR029016">
    <property type="entry name" value="GAF-like_dom_sf"/>
</dbReference>
<dbReference type="RefSeq" id="XP_068365685.1">
    <property type="nucleotide sequence ID" value="XM_068491364.1"/>
</dbReference>
<evidence type="ECO:0000256" key="3">
    <source>
        <dbReference type="RuleBase" id="RU363067"/>
    </source>
</evidence>
<dbReference type="EMBL" id="MLAK01000560">
    <property type="protein sequence ID" value="OHT12549.1"/>
    <property type="molecule type" value="Genomic_DNA"/>
</dbReference>
<feature type="coiled-coil region" evidence="4">
    <location>
        <begin position="67"/>
        <end position="122"/>
    </location>
</feature>
<evidence type="ECO:0000256" key="5">
    <source>
        <dbReference type="SAM" id="MobiDB-lite"/>
    </source>
</evidence>
<dbReference type="Pfam" id="PF00233">
    <property type="entry name" value="PDEase_I"/>
    <property type="match status" value="1"/>
</dbReference>
<comment type="similarity">
    <text evidence="3">Belongs to the cyclic nucleotide phosphodiesterase family.</text>
</comment>
<dbReference type="InterPro" id="IPR003018">
    <property type="entry name" value="GAF"/>
</dbReference>
<protein>
    <recommendedName>
        <fullName evidence="3">Phosphodiesterase</fullName>
        <ecNumber evidence="3">3.1.4.-</ecNumber>
    </recommendedName>
</protein>
<gene>
    <name evidence="7" type="ORF">TRFO_03543</name>
</gene>
<feature type="region of interest" description="Disordered" evidence="5">
    <location>
        <begin position="19"/>
        <end position="40"/>
    </location>
</feature>
<comment type="cofactor">
    <cofactor evidence="3">
        <name>a divalent metal cation</name>
        <dbReference type="ChEBI" id="CHEBI:60240"/>
    </cofactor>
    <text evidence="3">Binds 2 divalent metal cations per subunit. Site 1 may preferentially bind zinc ions, while site 2 has a preference for magnesium and/or manganese ions.</text>
</comment>
<keyword evidence="4" id="KW-0175">Coiled coil</keyword>
<dbReference type="InterPro" id="IPR002073">
    <property type="entry name" value="PDEase_catalytic_dom"/>
</dbReference>
<dbReference type="AlphaFoldDB" id="A0A1J4KSU2"/>
<proteinExistence type="inferred from homology"/>
<name>A0A1J4KSU2_9EUKA</name>
<evidence type="ECO:0000256" key="1">
    <source>
        <dbReference type="ARBA" id="ARBA00022723"/>
    </source>
</evidence>
<dbReference type="Gene3D" id="1.10.1300.10">
    <property type="entry name" value="3'5'-cyclic nucleotide phosphodiesterase, catalytic domain"/>
    <property type="match status" value="1"/>
</dbReference>
<dbReference type="PROSITE" id="PS51845">
    <property type="entry name" value="PDEASE_I_2"/>
    <property type="match status" value="1"/>
</dbReference>
<keyword evidence="8" id="KW-1185">Reference proteome</keyword>
<evidence type="ECO:0000256" key="4">
    <source>
        <dbReference type="SAM" id="Coils"/>
    </source>
</evidence>
<dbReference type="Pfam" id="PF01590">
    <property type="entry name" value="GAF"/>
    <property type="match status" value="2"/>
</dbReference>
<dbReference type="OrthoDB" id="295473at2759"/>
<reference evidence="7" key="1">
    <citation type="submission" date="2016-10" db="EMBL/GenBank/DDBJ databases">
        <authorList>
            <person name="Benchimol M."/>
            <person name="Almeida L.G."/>
            <person name="Vasconcelos A.T."/>
            <person name="Perreira-Neves A."/>
            <person name="Rosa I.A."/>
            <person name="Tasca T."/>
            <person name="Bogo M.R."/>
            <person name="de Souza W."/>
        </authorList>
    </citation>
    <scope>NUCLEOTIDE SEQUENCE [LARGE SCALE GENOMIC DNA]</scope>
    <source>
        <strain evidence="7">K</strain>
    </source>
</reference>
<dbReference type="SMART" id="SM00065">
    <property type="entry name" value="GAF"/>
    <property type="match status" value="3"/>
</dbReference>
<dbReference type="PROSITE" id="PS00126">
    <property type="entry name" value="PDEASE_I_1"/>
    <property type="match status" value="1"/>
</dbReference>
<evidence type="ECO:0000313" key="8">
    <source>
        <dbReference type="Proteomes" id="UP000179807"/>
    </source>
</evidence>
<dbReference type="EC" id="3.1.4.-" evidence="3"/>